<dbReference type="PANTHER" id="PTHR21028">
    <property type="entry name" value="SI:CH211-156B7.4"/>
    <property type="match status" value="1"/>
</dbReference>
<dbReference type="NCBIfam" id="TIGR00318">
    <property type="entry name" value="cyaB"/>
    <property type="match status" value="1"/>
</dbReference>
<name>A0A1Q4V078_9ACTN</name>
<reference evidence="2 3" key="1">
    <citation type="submission" date="2015-06" db="EMBL/GenBank/DDBJ databases">
        <title>Cloning and characterization of the uncialamcin biosynthetic gene cluster.</title>
        <authorList>
            <person name="Yan X."/>
            <person name="Huang T."/>
            <person name="Ge H."/>
            <person name="Shen B."/>
        </authorList>
    </citation>
    <scope>NUCLEOTIDE SEQUENCE [LARGE SCALE GENOMIC DNA]</scope>
    <source>
        <strain evidence="2 3">DCA2648</strain>
    </source>
</reference>
<dbReference type="InterPro" id="IPR033469">
    <property type="entry name" value="CYTH-like_dom_sf"/>
</dbReference>
<dbReference type="RefSeq" id="WP_073793806.1">
    <property type="nucleotide sequence ID" value="NZ_CP109583.1"/>
</dbReference>
<dbReference type="AlphaFoldDB" id="A0A1Q4V078"/>
<dbReference type="GeneID" id="96794882"/>
<evidence type="ECO:0000259" key="1">
    <source>
        <dbReference type="PROSITE" id="PS51707"/>
    </source>
</evidence>
<dbReference type="Pfam" id="PF01928">
    <property type="entry name" value="CYTH"/>
    <property type="match status" value="1"/>
</dbReference>
<comment type="caution">
    <text evidence="2">The sequence shown here is derived from an EMBL/GenBank/DDBJ whole genome shotgun (WGS) entry which is preliminary data.</text>
</comment>
<gene>
    <name evidence="2" type="ORF">AB852_32225</name>
</gene>
<proteinExistence type="predicted"/>
<evidence type="ECO:0000313" key="2">
    <source>
        <dbReference type="EMBL" id="OKH91129.1"/>
    </source>
</evidence>
<dbReference type="SMART" id="SM01118">
    <property type="entry name" value="CYTH"/>
    <property type="match status" value="1"/>
</dbReference>
<dbReference type="InterPro" id="IPR008173">
    <property type="entry name" value="Adenylyl_cyclase_CyaB"/>
</dbReference>
<dbReference type="Gene3D" id="2.40.320.10">
    <property type="entry name" value="Hypothetical Protein Pfu-838710-001"/>
    <property type="match status" value="1"/>
</dbReference>
<dbReference type="Proteomes" id="UP000186455">
    <property type="component" value="Unassembled WGS sequence"/>
</dbReference>
<evidence type="ECO:0000313" key="3">
    <source>
        <dbReference type="Proteomes" id="UP000186455"/>
    </source>
</evidence>
<dbReference type="PROSITE" id="PS51707">
    <property type="entry name" value="CYTH"/>
    <property type="match status" value="1"/>
</dbReference>
<dbReference type="SUPFAM" id="SSF55154">
    <property type="entry name" value="CYTH-like phosphatases"/>
    <property type="match status" value="1"/>
</dbReference>
<dbReference type="EMBL" id="LFBV01000010">
    <property type="protein sequence ID" value="OKH91129.1"/>
    <property type="molecule type" value="Genomic_DNA"/>
</dbReference>
<dbReference type="InterPro" id="IPR023577">
    <property type="entry name" value="CYTH_domain"/>
</dbReference>
<dbReference type="STRING" id="1048205.AB852_32225"/>
<accession>A0A1Q4V078</accession>
<protein>
    <submittedName>
        <fullName evidence="2">Adenylyl cyclase</fullName>
    </submittedName>
</protein>
<keyword evidence="3" id="KW-1185">Reference proteome</keyword>
<organism evidence="2 3">
    <name type="scientific">Streptomyces uncialis</name>
    <dbReference type="NCBI Taxonomy" id="1048205"/>
    <lineage>
        <taxon>Bacteria</taxon>
        <taxon>Bacillati</taxon>
        <taxon>Actinomycetota</taxon>
        <taxon>Actinomycetes</taxon>
        <taxon>Kitasatosporales</taxon>
        <taxon>Streptomycetaceae</taxon>
        <taxon>Streptomyces</taxon>
    </lineage>
</organism>
<dbReference type="CDD" id="cd07890">
    <property type="entry name" value="CYTH-like_AC_IV-like"/>
    <property type="match status" value="1"/>
</dbReference>
<sequence length="185" mass="20339">MIEAELKARVHTPEAVTQALDDRADARVEVYKDSYYDQPDGELSRAGKELRVRTVHGAHGAHTFLTFKGASVDETSGSKPEYETRVEDAAAAHAIVRGLGHVLVIAFEKRCRNYAFEACGRHMLATLVRVPEVDGTFLEIETLVEEHDVSAALDDIRSVLGDLDIGPEDLTRDTYTDAVSAQRAT</sequence>
<dbReference type="PANTHER" id="PTHR21028:SF2">
    <property type="entry name" value="CYTH DOMAIN-CONTAINING PROTEIN"/>
    <property type="match status" value="1"/>
</dbReference>
<feature type="domain" description="CYTH" evidence="1">
    <location>
        <begin position="1"/>
        <end position="181"/>
    </location>
</feature>